<dbReference type="WBParaSite" id="L893_g28896.t1">
    <property type="protein sequence ID" value="L893_g28896.t1"/>
    <property type="gene ID" value="L893_g28896"/>
</dbReference>
<feature type="region of interest" description="Disordered" evidence="1">
    <location>
        <begin position="1"/>
        <end position="20"/>
    </location>
</feature>
<name>A0A1I7ZRS5_9BILA</name>
<sequence>MSDRSPAQEPVGASPETRSCRPFSGTCANFVLGARRLKRPFITSEKARRVLHHAVYRSIRGVQRKKFTTKALFCAEEQRKTSSPKTMGDGLQNQNRSGQEAAGLVFLHETAEVHCKKTPLVFL</sequence>
<reference evidence="3" key="1">
    <citation type="submission" date="2016-11" db="UniProtKB">
        <authorList>
            <consortium name="WormBaseParasite"/>
        </authorList>
    </citation>
    <scope>IDENTIFICATION</scope>
</reference>
<proteinExistence type="predicted"/>
<dbReference type="Proteomes" id="UP000095287">
    <property type="component" value="Unplaced"/>
</dbReference>
<evidence type="ECO:0000313" key="3">
    <source>
        <dbReference type="WBParaSite" id="L893_g28896.t1"/>
    </source>
</evidence>
<accession>A0A1I7ZRS5</accession>
<dbReference type="AlphaFoldDB" id="A0A1I7ZRS5"/>
<protein>
    <submittedName>
        <fullName evidence="3">Uncharacterized protein</fullName>
    </submittedName>
</protein>
<organism evidence="2 3">
    <name type="scientific">Steinernema glaseri</name>
    <dbReference type="NCBI Taxonomy" id="37863"/>
    <lineage>
        <taxon>Eukaryota</taxon>
        <taxon>Metazoa</taxon>
        <taxon>Ecdysozoa</taxon>
        <taxon>Nematoda</taxon>
        <taxon>Chromadorea</taxon>
        <taxon>Rhabditida</taxon>
        <taxon>Tylenchina</taxon>
        <taxon>Panagrolaimomorpha</taxon>
        <taxon>Strongyloidoidea</taxon>
        <taxon>Steinernematidae</taxon>
        <taxon>Steinernema</taxon>
    </lineage>
</organism>
<evidence type="ECO:0000313" key="2">
    <source>
        <dbReference type="Proteomes" id="UP000095287"/>
    </source>
</evidence>
<evidence type="ECO:0000256" key="1">
    <source>
        <dbReference type="SAM" id="MobiDB-lite"/>
    </source>
</evidence>
<keyword evidence="2" id="KW-1185">Reference proteome</keyword>